<dbReference type="RefSeq" id="WP_338103002.1">
    <property type="nucleotide sequence ID" value="NZ_CP131060.1"/>
</dbReference>
<dbReference type="AlphaFoldDB" id="A0AA96V206"/>
<dbReference type="Proteomes" id="UP001303587">
    <property type="component" value="Chromosome"/>
</dbReference>
<organism evidence="2 3">
    <name type="scientific">Methanolapillus millepedarum</name>
    <dbReference type="NCBI Taxonomy" id="3028296"/>
    <lineage>
        <taxon>Archaea</taxon>
        <taxon>Methanobacteriati</taxon>
        <taxon>Methanobacteriota</taxon>
        <taxon>Stenosarchaea group</taxon>
        <taxon>Methanomicrobia</taxon>
        <taxon>Methanosarcinales</taxon>
        <taxon>Methanosarcinaceae</taxon>
        <taxon>Methanolapillus</taxon>
    </lineage>
</organism>
<name>A0AA96V206_9EURY</name>
<sequence length="595" mass="68054">MTPVEIPEALKSYDDMVFKNYDERDIFESLISDKDNSEEWFSELNAFSFGEGFGCDGESGIGNYFGPMVVFDNGATIPSINCITPSMIDYWETRANESQNPVLIARYSGLVIDFKQKISGAEPSIEMYKTHIAALIDIADGNFHKHTHNVYCKLKRALELSIKLNNYNFMYRCRDSIINFEKKNSVDKKPGTWGHSYDLLVKDKSVSKKIALTDGKESEIIKELEDKLERLTISSDINEIFPQAAESSAIRLAKYYQKKQKNEDVKRVIVRVGKSYYKIIENNPEISAIQIISDLQHICTLYSEFGLNEEMKLVLSDIREYGQDIESELRTHDFLYKFPPEKIKKHIEYMTSNDIDDFIQKFIKTGKGPSKKEAKDYVLSQKEETPFYYLMSQMLLGENGQIIAKVGSLEDDIEGHAVLHISQRLSFSSYFLRIGIDAAIEKFGLNKDHIIKFISNSPIISEEQLTIIEIGLDAYFKNDFIVSIHLLIPQIEASLRTLVEYGGGTVYKISRNGYNQLRTLDDLLRDPLIEESFGEDVANYLRIVLTEQRGWNIRNDVCHGIANVKIFNAQTADRILHILLLLGVVREKTDTEAIT</sequence>
<evidence type="ECO:0000259" key="1">
    <source>
        <dbReference type="Pfam" id="PF13910"/>
    </source>
</evidence>
<evidence type="ECO:0000313" key="2">
    <source>
        <dbReference type="EMBL" id="WNY24944.1"/>
    </source>
</evidence>
<dbReference type="EMBL" id="CP131060">
    <property type="protein sequence ID" value="WNY24944.1"/>
    <property type="molecule type" value="Genomic_DNA"/>
</dbReference>
<reference evidence="2 3" key="1">
    <citation type="submission" date="2023-07" db="EMBL/GenBank/DDBJ databases">
        <title>Closed genoem sequence of Methanosarcinaceae archaeon Ac7.</title>
        <authorList>
            <person name="Poehlein A."/>
            <person name="Protasov E."/>
            <person name="Platt K."/>
            <person name="Reeh H."/>
            <person name="Daniel R."/>
            <person name="Brune A."/>
        </authorList>
    </citation>
    <scope>NUCLEOTIDE SEQUENCE [LARGE SCALE GENOMIC DNA]</scope>
    <source>
        <strain evidence="2 3">Ac7</strain>
    </source>
</reference>
<dbReference type="GeneID" id="89229592"/>
<dbReference type="Pfam" id="PF13910">
    <property type="entry name" value="DUF4209"/>
    <property type="match status" value="1"/>
</dbReference>
<protein>
    <recommendedName>
        <fullName evidence="1">DUF4209 domain-containing protein</fullName>
    </recommendedName>
</protein>
<gene>
    <name evidence="2" type="ORF">MsAc7_04730</name>
</gene>
<feature type="domain" description="DUF4209" evidence="1">
    <location>
        <begin position="491"/>
        <end position="580"/>
    </location>
</feature>
<evidence type="ECO:0000313" key="3">
    <source>
        <dbReference type="Proteomes" id="UP001303587"/>
    </source>
</evidence>
<keyword evidence="3" id="KW-1185">Reference proteome</keyword>
<proteinExistence type="predicted"/>
<dbReference type="InterPro" id="IPR025209">
    <property type="entry name" value="DUF4209"/>
</dbReference>
<accession>A0AA96V206</accession>